<dbReference type="GO" id="GO:0005975">
    <property type="term" value="P:carbohydrate metabolic process"/>
    <property type="evidence" value="ECO:0007669"/>
    <property type="project" value="InterPro"/>
</dbReference>
<gene>
    <name evidence="1" type="ORF">FHR33_001233</name>
</gene>
<dbReference type="AlphaFoldDB" id="A0A7W5Y5U5"/>
<dbReference type="EMBL" id="JACIBV010000001">
    <property type="protein sequence ID" value="MBB3725373.1"/>
    <property type="molecule type" value="Genomic_DNA"/>
</dbReference>
<dbReference type="RefSeq" id="WP_183644621.1">
    <property type="nucleotide sequence ID" value="NZ_BAAAXX010000047.1"/>
</dbReference>
<dbReference type="Proteomes" id="UP000579945">
    <property type="component" value="Unassembled WGS sequence"/>
</dbReference>
<evidence type="ECO:0000313" key="2">
    <source>
        <dbReference type="Proteomes" id="UP000579945"/>
    </source>
</evidence>
<evidence type="ECO:0008006" key="3">
    <source>
        <dbReference type="Google" id="ProtNLM"/>
    </source>
</evidence>
<proteinExistence type="predicted"/>
<comment type="caution">
    <text evidence="1">The sequence shown here is derived from an EMBL/GenBank/DDBJ whole genome shotgun (WGS) entry which is preliminary data.</text>
</comment>
<keyword evidence="2" id="KW-1185">Reference proteome</keyword>
<protein>
    <recommendedName>
        <fullName evidence="3">Alpha-L-rhamnosidase six-hairpin glycosidase domain-containing protein</fullName>
    </recommendedName>
</protein>
<reference evidence="1 2" key="1">
    <citation type="submission" date="2020-08" db="EMBL/GenBank/DDBJ databases">
        <title>Sequencing the genomes of 1000 actinobacteria strains.</title>
        <authorList>
            <person name="Klenk H.-P."/>
        </authorList>
    </citation>
    <scope>NUCLEOTIDE SEQUENCE [LARGE SCALE GENOMIC DNA]</scope>
    <source>
        <strain evidence="1 2">DSM 44320</strain>
    </source>
</reference>
<evidence type="ECO:0000313" key="1">
    <source>
        <dbReference type="EMBL" id="MBB3725373.1"/>
    </source>
</evidence>
<organism evidence="1 2">
    <name type="scientific">Nonomuraea dietziae</name>
    <dbReference type="NCBI Taxonomy" id="65515"/>
    <lineage>
        <taxon>Bacteria</taxon>
        <taxon>Bacillati</taxon>
        <taxon>Actinomycetota</taxon>
        <taxon>Actinomycetes</taxon>
        <taxon>Streptosporangiales</taxon>
        <taxon>Streptosporangiaceae</taxon>
        <taxon>Nonomuraea</taxon>
    </lineage>
</organism>
<dbReference type="SUPFAM" id="SSF48208">
    <property type="entry name" value="Six-hairpin glycosidases"/>
    <property type="match status" value="1"/>
</dbReference>
<dbReference type="GeneID" id="95387801"/>
<accession>A0A7W5Y5U5</accession>
<sequence>MRIDSSNEELVAMFEWACDRALRWAHPAGSRGPLDVDERQPSGTGEGVYLPSYWAGYAHRSGFYLRDFVHQLPGAHLLGLDEANLTMLRCFAASATEEHGHRPVWAFNFDGSYLAIDYRGPGAFVREAPAVYELVEAGAVAYRWTGDRAYVDDPVLWDYYRRAVELPPTALGAGIFDGTATYNEQDGEPLAVAGDGVAARYAAFLAMAELCRARGMDGDDYERRALDLRRHYASEWKGVRGFTRDGTPVTGWGMESSWFPALKRLTADDDLLDHIDAQAGGPGRPHNVEAWTYLPDTFFRHGRPEAAWRWMREIYASREGGHVAGGRNGDYPEVSFTLVSQVVEGLLGVRPHGGAITTEPSLPAGVDWLAVSGIPVGGGSVAVRHEGGTTTLTNLSEHLTYTWTACGLTQRVPPGTTLTARRTGTA</sequence>
<name>A0A7W5Y5U5_9ACTN</name>
<dbReference type="InterPro" id="IPR008928">
    <property type="entry name" value="6-hairpin_glycosidase_sf"/>
</dbReference>